<dbReference type="AlphaFoldDB" id="A0AAV4MZP4"/>
<name>A0AAV4MZP4_CAEEX</name>
<keyword evidence="2" id="KW-1185">Reference proteome</keyword>
<gene>
    <name evidence="1" type="ORF">CEXT_134011</name>
</gene>
<proteinExistence type="predicted"/>
<sequence length="82" mass="9284">MQRHWISSSSSSADIKSHFYLCHSCIPRRLACVVATGFLQKLIKSIVCFTSFGFQGGRERRLATGVYLPPSPLSFADWDRIF</sequence>
<evidence type="ECO:0000313" key="2">
    <source>
        <dbReference type="Proteomes" id="UP001054945"/>
    </source>
</evidence>
<evidence type="ECO:0000313" key="1">
    <source>
        <dbReference type="EMBL" id="GIX77979.1"/>
    </source>
</evidence>
<dbReference type="EMBL" id="BPLR01002808">
    <property type="protein sequence ID" value="GIX77979.1"/>
    <property type="molecule type" value="Genomic_DNA"/>
</dbReference>
<accession>A0AAV4MZP4</accession>
<dbReference type="Proteomes" id="UP001054945">
    <property type="component" value="Unassembled WGS sequence"/>
</dbReference>
<comment type="caution">
    <text evidence="1">The sequence shown here is derived from an EMBL/GenBank/DDBJ whole genome shotgun (WGS) entry which is preliminary data.</text>
</comment>
<organism evidence="1 2">
    <name type="scientific">Caerostris extrusa</name>
    <name type="common">Bark spider</name>
    <name type="synonym">Caerostris bankana</name>
    <dbReference type="NCBI Taxonomy" id="172846"/>
    <lineage>
        <taxon>Eukaryota</taxon>
        <taxon>Metazoa</taxon>
        <taxon>Ecdysozoa</taxon>
        <taxon>Arthropoda</taxon>
        <taxon>Chelicerata</taxon>
        <taxon>Arachnida</taxon>
        <taxon>Araneae</taxon>
        <taxon>Araneomorphae</taxon>
        <taxon>Entelegynae</taxon>
        <taxon>Araneoidea</taxon>
        <taxon>Araneidae</taxon>
        <taxon>Caerostris</taxon>
    </lineage>
</organism>
<protein>
    <submittedName>
        <fullName evidence="1">Uncharacterized protein</fullName>
    </submittedName>
</protein>
<reference evidence="1 2" key="1">
    <citation type="submission" date="2021-06" db="EMBL/GenBank/DDBJ databases">
        <title>Caerostris extrusa draft genome.</title>
        <authorList>
            <person name="Kono N."/>
            <person name="Arakawa K."/>
        </authorList>
    </citation>
    <scope>NUCLEOTIDE SEQUENCE [LARGE SCALE GENOMIC DNA]</scope>
</reference>